<keyword evidence="13" id="KW-0378">Hydrolase</keyword>
<dbReference type="OrthoDB" id="9788285at2"/>
<dbReference type="Proteomes" id="UP000037088">
    <property type="component" value="Unassembled WGS sequence"/>
</dbReference>
<keyword evidence="1 11" id="KW-0813">Transport</keyword>
<dbReference type="PATRIC" id="fig|1560201.3.peg.2752"/>
<dbReference type="STRING" id="1560201.NG42_12915"/>
<organism evidence="13 14">
    <name type="scientific">Winslowiella iniecta</name>
    <dbReference type="NCBI Taxonomy" id="1560201"/>
    <lineage>
        <taxon>Bacteria</taxon>
        <taxon>Pseudomonadati</taxon>
        <taxon>Pseudomonadota</taxon>
        <taxon>Gammaproteobacteria</taxon>
        <taxon>Enterobacterales</taxon>
        <taxon>Erwiniaceae</taxon>
        <taxon>Winslowiella</taxon>
    </lineage>
</organism>
<comment type="caution">
    <text evidence="13">The sequence shown here is derived from an EMBL/GenBank/DDBJ whole genome shotgun (WGS) entry which is preliminary data.</text>
</comment>
<evidence type="ECO:0000256" key="1">
    <source>
        <dbReference type="ARBA" id="ARBA00022448"/>
    </source>
</evidence>
<sequence>MSLLRPALLVFILLSLITGAAYPLLVTGVAQAIFPWQANGSLVTVSGQVRGSELIGQPFTDAADFHGRPSATADTPYNALASAGSNLAASNPALDRLVAERVAALRAANPQASREVPVDLITASGSGLDPEISPAAAYWQAARVAQARAIPLAEVNALIAQHIHQPMLKFAGEATVNVLMLNLALEQKYPQSPR</sequence>
<evidence type="ECO:0000313" key="14">
    <source>
        <dbReference type="Proteomes" id="UP000036851"/>
    </source>
</evidence>
<gene>
    <name evidence="11" type="primary">kdpC</name>
    <name evidence="12" type="ORF">NG42_12915</name>
    <name evidence="13" type="ORF">NG43_10580</name>
</gene>
<comment type="subunit">
    <text evidence="11">The system is composed of three essential subunits: KdpA, KdpB and KdpC.</text>
</comment>
<dbReference type="GO" id="GO:0016787">
    <property type="term" value="F:hydrolase activity"/>
    <property type="evidence" value="ECO:0007669"/>
    <property type="project" value="UniProtKB-KW"/>
</dbReference>
<dbReference type="RefSeq" id="WP_052899838.1">
    <property type="nucleotide sequence ID" value="NZ_JRXE01000016.1"/>
</dbReference>
<comment type="subcellular location">
    <subcellularLocation>
        <location evidence="11">Cell membrane</location>
        <topology evidence="11">Single-pass membrane protein</topology>
    </subcellularLocation>
</comment>
<dbReference type="PIRSF" id="PIRSF001296">
    <property type="entry name" value="K_ATPase_KdpC"/>
    <property type="match status" value="1"/>
</dbReference>
<keyword evidence="4 11" id="KW-0812">Transmembrane</keyword>
<reference evidence="14 15" key="1">
    <citation type="journal article" date="2015" name="Int. J. Syst. Evol. Microbiol.">
        <title>Erwinia iniecta sp. nov., isolated from Russian wheat aphids (Diuraphis noxia).</title>
        <authorList>
            <person name="Campillo T."/>
            <person name="Luna E."/>
            <person name="Portier P."/>
            <person name="Fischer-Le Saux M."/>
            <person name="Lapitan N."/>
            <person name="Tisserat N.A."/>
            <person name="Leach J.E."/>
        </authorList>
    </citation>
    <scope>NUCLEOTIDE SEQUENCE [LARGE SCALE GENOMIC DNA]</scope>
    <source>
        <strain evidence="12 15">B120</strain>
        <strain evidence="13 14">B149</strain>
    </source>
</reference>
<dbReference type="Proteomes" id="UP000036851">
    <property type="component" value="Unassembled WGS sequence"/>
</dbReference>
<dbReference type="Pfam" id="PF02669">
    <property type="entry name" value="KdpC"/>
    <property type="match status" value="1"/>
</dbReference>
<keyword evidence="8 11" id="KW-1133">Transmembrane helix</keyword>
<evidence type="ECO:0000313" key="12">
    <source>
        <dbReference type="EMBL" id="KOC89451.1"/>
    </source>
</evidence>
<dbReference type="GO" id="GO:0005886">
    <property type="term" value="C:plasma membrane"/>
    <property type="evidence" value="ECO:0007669"/>
    <property type="project" value="UniProtKB-SubCell"/>
</dbReference>
<evidence type="ECO:0000256" key="5">
    <source>
        <dbReference type="ARBA" id="ARBA00022741"/>
    </source>
</evidence>
<comment type="function">
    <text evidence="11">Part of the high-affinity ATP-driven potassium transport (or Kdp) system, which catalyzes the hydrolysis of ATP coupled with the electrogenic transport of potassium into the cytoplasm. This subunit acts as a catalytic chaperone that increases the ATP-binding affinity of the ATP-hydrolyzing subunit KdpB by the formation of a transient KdpB/KdpC/ATP ternary complex.</text>
</comment>
<comment type="similarity">
    <text evidence="11">Belongs to the KdpC family.</text>
</comment>
<keyword evidence="2 11" id="KW-1003">Cell membrane</keyword>
<dbReference type="GO" id="GO:0005524">
    <property type="term" value="F:ATP binding"/>
    <property type="evidence" value="ECO:0007669"/>
    <property type="project" value="UniProtKB-UniRule"/>
</dbReference>
<evidence type="ECO:0000256" key="11">
    <source>
        <dbReference type="HAMAP-Rule" id="MF_00276"/>
    </source>
</evidence>
<keyword evidence="9 11" id="KW-0406">Ion transport</keyword>
<keyword evidence="6 11" id="KW-0067">ATP-binding</keyword>
<dbReference type="EMBL" id="JRXE01000016">
    <property type="protein sequence ID" value="KOC89451.1"/>
    <property type="molecule type" value="Genomic_DNA"/>
</dbReference>
<dbReference type="PANTHER" id="PTHR30042">
    <property type="entry name" value="POTASSIUM-TRANSPORTING ATPASE C CHAIN"/>
    <property type="match status" value="1"/>
</dbReference>
<keyword evidence="7 11" id="KW-0630">Potassium</keyword>
<dbReference type="NCBIfam" id="TIGR00681">
    <property type="entry name" value="kdpC"/>
    <property type="match status" value="1"/>
</dbReference>
<keyword evidence="10 11" id="KW-0472">Membrane</keyword>
<protein>
    <recommendedName>
        <fullName evidence="11">Potassium-transporting ATPase KdpC subunit</fullName>
    </recommendedName>
    <alternativeName>
        <fullName evidence="11">ATP phosphohydrolase [potassium-transporting] C chain</fullName>
    </alternativeName>
    <alternativeName>
        <fullName evidence="11">Potassium-binding and translocating subunit C</fullName>
    </alternativeName>
    <alternativeName>
        <fullName evidence="11">Potassium-translocating ATPase C chain</fullName>
    </alternativeName>
</protein>
<keyword evidence="5 11" id="KW-0547">Nucleotide-binding</keyword>
<dbReference type="PANTHER" id="PTHR30042:SF2">
    <property type="entry name" value="POTASSIUM-TRANSPORTING ATPASE KDPC SUBUNIT"/>
    <property type="match status" value="1"/>
</dbReference>
<dbReference type="InterPro" id="IPR003820">
    <property type="entry name" value="KdpC"/>
</dbReference>
<evidence type="ECO:0000313" key="13">
    <source>
        <dbReference type="EMBL" id="KOC93467.1"/>
    </source>
</evidence>
<accession>A0A0L7TDM6</accession>
<dbReference type="EMBL" id="JRXF01000014">
    <property type="protein sequence ID" value="KOC93467.1"/>
    <property type="molecule type" value="Genomic_DNA"/>
</dbReference>
<keyword evidence="3 11" id="KW-0633">Potassium transport</keyword>
<keyword evidence="15" id="KW-1185">Reference proteome</keyword>
<evidence type="ECO:0000256" key="4">
    <source>
        <dbReference type="ARBA" id="ARBA00022692"/>
    </source>
</evidence>
<evidence type="ECO:0000256" key="10">
    <source>
        <dbReference type="ARBA" id="ARBA00023136"/>
    </source>
</evidence>
<dbReference type="GO" id="GO:0008556">
    <property type="term" value="F:P-type potassium transmembrane transporter activity"/>
    <property type="evidence" value="ECO:0007669"/>
    <property type="project" value="InterPro"/>
</dbReference>
<dbReference type="NCBIfam" id="NF001454">
    <property type="entry name" value="PRK00315.1"/>
    <property type="match status" value="1"/>
</dbReference>
<evidence type="ECO:0000256" key="8">
    <source>
        <dbReference type="ARBA" id="ARBA00022989"/>
    </source>
</evidence>
<name>A0A0L7TDM6_9GAMM</name>
<dbReference type="HAMAP" id="MF_00276">
    <property type="entry name" value="KdpC"/>
    <property type="match status" value="1"/>
</dbReference>
<evidence type="ECO:0000256" key="9">
    <source>
        <dbReference type="ARBA" id="ARBA00023065"/>
    </source>
</evidence>
<evidence type="ECO:0000256" key="2">
    <source>
        <dbReference type="ARBA" id="ARBA00022475"/>
    </source>
</evidence>
<dbReference type="AlphaFoldDB" id="A0A0L7TDM6"/>
<evidence type="ECO:0000313" key="15">
    <source>
        <dbReference type="Proteomes" id="UP000037088"/>
    </source>
</evidence>
<evidence type="ECO:0000256" key="3">
    <source>
        <dbReference type="ARBA" id="ARBA00022538"/>
    </source>
</evidence>
<evidence type="ECO:0000256" key="6">
    <source>
        <dbReference type="ARBA" id="ARBA00022840"/>
    </source>
</evidence>
<proteinExistence type="inferred from homology"/>
<evidence type="ECO:0000256" key="7">
    <source>
        <dbReference type="ARBA" id="ARBA00022958"/>
    </source>
</evidence>